<feature type="transmembrane region" description="Helical" evidence="13">
    <location>
        <begin position="196"/>
        <end position="218"/>
    </location>
</feature>
<keyword evidence="4 13" id="KW-0813">Transport</keyword>
<dbReference type="GO" id="GO:0032025">
    <property type="term" value="P:response to cobalt ion"/>
    <property type="evidence" value="ECO:0007669"/>
    <property type="project" value="TreeGrafter"/>
</dbReference>
<dbReference type="GO" id="GO:0010045">
    <property type="term" value="P:response to nickel cation"/>
    <property type="evidence" value="ECO:0007669"/>
    <property type="project" value="TreeGrafter"/>
</dbReference>
<dbReference type="GO" id="GO:0006824">
    <property type="term" value="P:cobalt ion transport"/>
    <property type="evidence" value="ECO:0007669"/>
    <property type="project" value="UniProtKB-KW"/>
</dbReference>
<keyword evidence="12" id="KW-0170">Cobalt</keyword>
<evidence type="ECO:0000256" key="13">
    <source>
        <dbReference type="RuleBase" id="RU362101"/>
    </source>
</evidence>
<evidence type="ECO:0000256" key="9">
    <source>
        <dbReference type="ARBA" id="ARBA00023065"/>
    </source>
</evidence>
<organism evidence="14 15">
    <name type="scientific">Desulfuromusa kysingii</name>
    <dbReference type="NCBI Taxonomy" id="37625"/>
    <lineage>
        <taxon>Bacteria</taxon>
        <taxon>Pseudomonadati</taxon>
        <taxon>Thermodesulfobacteriota</taxon>
        <taxon>Desulfuromonadia</taxon>
        <taxon>Desulfuromonadales</taxon>
        <taxon>Geopsychrobacteraceae</taxon>
        <taxon>Desulfuromusa</taxon>
    </lineage>
</organism>
<keyword evidence="7 13" id="KW-0812">Transmembrane</keyword>
<dbReference type="PANTHER" id="PTHR40659">
    <property type="entry name" value="NICKEL/COBALT EFFLUX SYSTEM RCNA"/>
    <property type="match status" value="1"/>
</dbReference>
<dbReference type="GO" id="GO:0015099">
    <property type="term" value="F:nickel cation transmembrane transporter activity"/>
    <property type="evidence" value="ECO:0007669"/>
    <property type="project" value="UniProtKB-UniRule"/>
</dbReference>
<keyword evidence="6" id="KW-0533">Nickel</keyword>
<gene>
    <name evidence="14" type="ORF">SAMN05660420_00269</name>
</gene>
<dbReference type="EMBL" id="FNQN01000001">
    <property type="protein sequence ID" value="SDZ77979.1"/>
    <property type="molecule type" value="Genomic_DNA"/>
</dbReference>
<dbReference type="AlphaFoldDB" id="A0A1H3VT90"/>
<keyword evidence="11 13" id="KW-0472">Membrane</keyword>
<keyword evidence="9" id="KW-0406">Ion transport</keyword>
<evidence type="ECO:0000256" key="4">
    <source>
        <dbReference type="ARBA" id="ARBA00022448"/>
    </source>
</evidence>
<evidence type="ECO:0000313" key="14">
    <source>
        <dbReference type="EMBL" id="SDZ77979.1"/>
    </source>
</evidence>
<evidence type="ECO:0000256" key="10">
    <source>
        <dbReference type="ARBA" id="ARBA00023112"/>
    </source>
</evidence>
<feature type="transmembrane region" description="Helical" evidence="13">
    <location>
        <begin position="270"/>
        <end position="294"/>
    </location>
</feature>
<evidence type="ECO:0000256" key="5">
    <source>
        <dbReference type="ARBA" id="ARBA00022475"/>
    </source>
</evidence>
<comment type="function">
    <text evidence="1">Efflux system for nickel and cobalt.</text>
</comment>
<comment type="subcellular location">
    <subcellularLocation>
        <location evidence="2 13">Cell membrane</location>
        <topology evidence="2 13">Multi-pass membrane protein</topology>
    </subcellularLocation>
</comment>
<feature type="transmembrane region" description="Helical" evidence="13">
    <location>
        <begin position="73"/>
        <end position="93"/>
    </location>
</feature>
<dbReference type="Proteomes" id="UP000199409">
    <property type="component" value="Unassembled WGS sequence"/>
</dbReference>
<evidence type="ECO:0000256" key="1">
    <source>
        <dbReference type="ARBA" id="ARBA00002510"/>
    </source>
</evidence>
<sequence>MIKIILPVLFLLMVSTWANPPVVLSSFSARQGSPTEYVGSGSGLQVQIAQLQKQLKSKMTDLSRTLRQGDKSVISWLLGLAFLYGVIHAIGPGHGKAVIASYLLAHGGSPWRGVVIGAIGAMLHGFSAIVVVMLIYFLSLGRLTTTFSAWSHNLQIVAYLLISVIGLFMLIAELSSLRQKKEKSSTAVRGNMQRPLWLFISLGLIPCPGTMIVLLFFLSLKMLGFGLLMAVTMALGMAFTLSVIGLMTVLSRSKVIRHTAGQSHPMFSRVHNFLGMTGAVLVLVVGLLLLYTSIH</sequence>
<dbReference type="PANTHER" id="PTHR40659:SF1">
    <property type="entry name" value="NICKEL_COBALT EFFLUX SYSTEM RCNA"/>
    <property type="match status" value="1"/>
</dbReference>
<evidence type="ECO:0000256" key="11">
    <source>
        <dbReference type="ARBA" id="ARBA00023136"/>
    </source>
</evidence>
<comment type="similarity">
    <text evidence="13">Belongs to the NiCoT transporter (TC 2.A.52) family.</text>
</comment>
<proteinExistence type="inferred from homology"/>
<keyword evidence="8 13" id="KW-1133">Transmembrane helix</keyword>
<keyword evidence="5" id="KW-1003">Cell membrane</keyword>
<keyword evidence="15" id="KW-1185">Reference proteome</keyword>
<keyword evidence="3" id="KW-0171">Cobalt transport</keyword>
<name>A0A1H3VT90_9BACT</name>
<evidence type="ECO:0000256" key="2">
    <source>
        <dbReference type="ARBA" id="ARBA00004651"/>
    </source>
</evidence>
<dbReference type="GO" id="GO:0046583">
    <property type="term" value="F:monoatomic cation efflux transmembrane transporter activity"/>
    <property type="evidence" value="ECO:0007669"/>
    <property type="project" value="TreeGrafter"/>
</dbReference>
<evidence type="ECO:0000256" key="6">
    <source>
        <dbReference type="ARBA" id="ARBA00022596"/>
    </source>
</evidence>
<evidence type="ECO:0000256" key="3">
    <source>
        <dbReference type="ARBA" id="ARBA00022426"/>
    </source>
</evidence>
<dbReference type="RefSeq" id="WP_092344135.1">
    <property type="nucleotide sequence ID" value="NZ_FNQN01000001.1"/>
</dbReference>
<dbReference type="GO" id="GO:0005886">
    <property type="term" value="C:plasma membrane"/>
    <property type="evidence" value="ECO:0007669"/>
    <property type="project" value="UniProtKB-SubCell"/>
</dbReference>
<evidence type="ECO:0000256" key="12">
    <source>
        <dbReference type="ARBA" id="ARBA00023285"/>
    </source>
</evidence>
<evidence type="ECO:0000256" key="8">
    <source>
        <dbReference type="ARBA" id="ARBA00022989"/>
    </source>
</evidence>
<protein>
    <recommendedName>
        <fullName evidence="13">Nickel/cobalt efflux system</fullName>
    </recommendedName>
</protein>
<reference evidence="14 15" key="1">
    <citation type="submission" date="2016-10" db="EMBL/GenBank/DDBJ databases">
        <authorList>
            <person name="de Groot N.N."/>
        </authorList>
    </citation>
    <scope>NUCLEOTIDE SEQUENCE [LARGE SCALE GENOMIC DNA]</scope>
    <source>
        <strain evidence="14 15">DSM 7343</strain>
    </source>
</reference>
<dbReference type="STRING" id="37625.SAMN05660420_00269"/>
<dbReference type="InterPro" id="IPR051224">
    <property type="entry name" value="NiCoT_RcnA"/>
</dbReference>
<accession>A0A1H3VT90</accession>
<feature type="transmembrane region" description="Helical" evidence="13">
    <location>
        <begin position="156"/>
        <end position="175"/>
    </location>
</feature>
<evidence type="ECO:0000256" key="7">
    <source>
        <dbReference type="ARBA" id="ARBA00022692"/>
    </source>
</evidence>
<feature type="transmembrane region" description="Helical" evidence="13">
    <location>
        <begin position="224"/>
        <end position="250"/>
    </location>
</feature>
<dbReference type="OrthoDB" id="271709at2"/>
<feature type="transmembrane region" description="Helical" evidence="13">
    <location>
        <begin position="114"/>
        <end position="136"/>
    </location>
</feature>
<evidence type="ECO:0000313" key="15">
    <source>
        <dbReference type="Proteomes" id="UP000199409"/>
    </source>
</evidence>
<dbReference type="InterPro" id="IPR011541">
    <property type="entry name" value="Ni/Co_transpt_high_affinity"/>
</dbReference>
<dbReference type="Pfam" id="PF03824">
    <property type="entry name" value="NicO"/>
    <property type="match status" value="1"/>
</dbReference>
<keyword evidence="10" id="KW-0921">Nickel transport</keyword>